<accession>A0ABU7E710</accession>
<comment type="caution">
    <text evidence="5">The sequence shown here is derived from an EMBL/GenBank/DDBJ whole genome shotgun (WGS) entry which is preliminary data.</text>
</comment>
<dbReference type="InterPro" id="IPR011993">
    <property type="entry name" value="PH-like_dom_sf"/>
</dbReference>
<comment type="subcellular location">
    <subcellularLocation>
        <location evidence="1">Cytoplasm</location>
    </subcellularLocation>
</comment>
<proteinExistence type="predicted"/>
<gene>
    <name evidence="5" type="primary">ARHGEF4_1</name>
    <name evidence="5" type="ORF">CHARACLAT_023279</name>
</gene>
<evidence type="ECO:0000256" key="3">
    <source>
        <dbReference type="ARBA" id="ARBA00022658"/>
    </source>
</evidence>
<name>A0ABU7E710_9TELE</name>
<evidence type="ECO:0000256" key="2">
    <source>
        <dbReference type="ARBA" id="ARBA00022490"/>
    </source>
</evidence>
<dbReference type="PROSITE" id="PS50003">
    <property type="entry name" value="PH_DOMAIN"/>
    <property type="match status" value="1"/>
</dbReference>
<evidence type="ECO:0000259" key="4">
    <source>
        <dbReference type="PROSITE" id="PS50003"/>
    </source>
</evidence>
<keyword evidence="3" id="KW-0344">Guanine-nucleotide releasing factor</keyword>
<dbReference type="InterPro" id="IPR001849">
    <property type="entry name" value="PH_domain"/>
</dbReference>
<protein>
    <submittedName>
        <fullName evidence="5">Rho guanine nucleotide exchange factor 4</fullName>
    </submittedName>
</protein>
<evidence type="ECO:0000256" key="1">
    <source>
        <dbReference type="ARBA" id="ARBA00004496"/>
    </source>
</evidence>
<dbReference type="EMBL" id="JAHUTJ010043441">
    <property type="protein sequence ID" value="MED6281604.1"/>
    <property type="molecule type" value="Genomic_DNA"/>
</dbReference>
<dbReference type="Gene3D" id="2.30.29.30">
    <property type="entry name" value="Pleckstrin-homology domain (PH domain)/Phosphotyrosine-binding domain (PTB)"/>
    <property type="match status" value="1"/>
</dbReference>
<dbReference type="PANTHER" id="PTHR47544:SF3">
    <property type="entry name" value="RHO GUANINE NUCLEOTIDE EXCHANGE FACTOR 4 ISOFORM X1"/>
    <property type="match status" value="1"/>
</dbReference>
<dbReference type="PANTHER" id="PTHR47544">
    <property type="entry name" value="RHO GUANINE NUCLEOTIDE EXCHANGE FACTOR 4"/>
    <property type="match status" value="1"/>
</dbReference>
<keyword evidence="6" id="KW-1185">Reference proteome</keyword>
<evidence type="ECO:0000313" key="5">
    <source>
        <dbReference type="EMBL" id="MED6281604.1"/>
    </source>
</evidence>
<feature type="domain" description="PH" evidence="4">
    <location>
        <begin position="1"/>
        <end position="60"/>
    </location>
</feature>
<dbReference type="Proteomes" id="UP001352852">
    <property type="component" value="Unassembled WGS sequence"/>
</dbReference>
<reference evidence="5 6" key="1">
    <citation type="submission" date="2021-06" db="EMBL/GenBank/DDBJ databases">
        <authorList>
            <person name="Palmer J.M."/>
        </authorList>
    </citation>
    <scope>NUCLEOTIDE SEQUENCE [LARGE SCALE GENOMIC DNA]</scope>
    <source>
        <strain evidence="5 6">CL_MEX2019</strain>
        <tissue evidence="5">Muscle</tissue>
    </source>
</reference>
<evidence type="ECO:0000313" key="6">
    <source>
        <dbReference type="Proteomes" id="UP001352852"/>
    </source>
</evidence>
<organism evidence="5 6">
    <name type="scientific">Characodon lateralis</name>
    <dbReference type="NCBI Taxonomy" id="208331"/>
    <lineage>
        <taxon>Eukaryota</taxon>
        <taxon>Metazoa</taxon>
        <taxon>Chordata</taxon>
        <taxon>Craniata</taxon>
        <taxon>Vertebrata</taxon>
        <taxon>Euteleostomi</taxon>
        <taxon>Actinopterygii</taxon>
        <taxon>Neopterygii</taxon>
        <taxon>Teleostei</taxon>
        <taxon>Neoteleostei</taxon>
        <taxon>Acanthomorphata</taxon>
        <taxon>Ovalentaria</taxon>
        <taxon>Atherinomorphae</taxon>
        <taxon>Cyprinodontiformes</taxon>
        <taxon>Goodeidae</taxon>
        <taxon>Characodon</taxon>
    </lineage>
</organism>
<dbReference type="SUPFAM" id="SSF50729">
    <property type="entry name" value="PH domain-like"/>
    <property type="match status" value="1"/>
</dbReference>
<sequence length="145" mass="17039">MDMDLMEVIDLEDGKEKDFNITVKNALRLRARRGDEVHLLCTKKSEQKQRWIRAFADERKQVHHDRETGFSLTEVQKKQAMLNAFKSHPAGKPKAVTRPYCDFLLRQKHPSLPTALPQQQVFMLAEPKRKTTFWHNIGRLTPFKK</sequence>
<keyword evidence="2" id="KW-0963">Cytoplasm</keyword>